<name>L0FY49_ECHVK</name>
<evidence type="ECO:0000313" key="3">
    <source>
        <dbReference type="EMBL" id="AGA78844.1"/>
    </source>
</evidence>
<keyword evidence="3" id="KW-0808">Transferase</keyword>
<dbReference type="Pfam" id="PF13439">
    <property type="entry name" value="Glyco_transf_4"/>
    <property type="match status" value="1"/>
</dbReference>
<evidence type="ECO:0000313" key="4">
    <source>
        <dbReference type="Proteomes" id="UP000010796"/>
    </source>
</evidence>
<accession>L0FY49</accession>
<gene>
    <name evidence="3" type="ordered locus">Echvi_2602</name>
</gene>
<dbReference type="Pfam" id="PF00534">
    <property type="entry name" value="Glycos_transf_1"/>
    <property type="match status" value="1"/>
</dbReference>
<dbReference type="RefSeq" id="WP_015266397.1">
    <property type="nucleotide sequence ID" value="NC_019904.1"/>
</dbReference>
<dbReference type="STRING" id="926556.Echvi_2602"/>
<dbReference type="SUPFAM" id="SSF53756">
    <property type="entry name" value="UDP-Glycosyltransferase/glycogen phosphorylase"/>
    <property type="match status" value="1"/>
</dbReference>
<evidence type="ECO:0000259" key="1">
    <source>
        <dbReference type="Pfam" id="PF00534"/>
    </source>
</evidence>
<dbReference type="EMBL" id="CP003346">
    <property type="protein sequence ID" value="AGA78844.1"/>
    <property type="molecule type" value="Genomic_DNA"/>
</dbReference>
<dbReference type="AlphaFoldDB" id="L0FY49"/>
<dbReference type="PANTHER" id="PTHR12526:SF630">
    <property type="entry name" value="GLYCOSYLTRANSFERASE"/>
    <property type="match status" value="1"/>
</dbReference>
<sequence length="377" mass="42444">MKALFIIDSLANAGTEKSYLKLLPRFSNDLEVEVVYFYPDHYLLGAFEKANLPVHFLNIDQKYGFRQGIKRLLELVKEVQPDLMVSSLLRSNLVSRVVSRITGIPLVGTLVSDSYGKVRLESMQGKGLLKFKLFWLLDRWSARIPVHWIANSAFIADSHCESLRIKRQKITVVYRGREVPGRLCEKVVSSGGTSTINFVSIGRLLNTKGWLDLLEAFALVRRERSDCTMTIFGEGALRKSMESRIEELGLTQSVSLPGNVPQVQERLYDYDCFVFPSWYEGFSGALIEAMMVGIPIIASDIPMNLEAITPNENALTFPIKDPSMLAAQMIYAINNPLMMAKMGENARQEAIERFDIVKIAKEYEGVLRKVVTPPGLP</sequence>
<evidence type="ECO:0000259" key="2">
    <source>
        <dbReference type="Pfam" id="PF13439"/>
    </source>
</evidence>
<organism evidence="3 4">
    <name type="scientific">Echinicola vietnamensis (strain DSM 17526 / LMG 23754 / KMM 6221)</name>
    <dbReference type="NCBI Taxonomy" id="926556"/>
    <lineage>
        <taxon>Bacteria</taxon>
        <taxon>Pseudomonadati</taxon>
        <taxon>Bacteroidota</taxon>
        <taxon>Cytophagia</taxon>
        <taxon>Cytophagales</taxon>
        <taxon>Cyclobacteriaceae</taxon>
        <taxon>Echinicola</taxon>
    </lineage>
</organism>
<dbReference type="KEGG" id="evi:Echvi_2602"/>
<dbReference type="PATRIC" id="fig|926556.3.peg.2746"/>
<dbReference type="GO" id="GO:0016757">
    <property type="term" value="F:glycosyltransferase activity"/>
    <property type="evidence" value="ECO:0007669"/>
    <property type="project" value="InterPro"/>
</dbReference>
<dbReference type="InterPro" id="IPR028098">
    <property type="entry name" value="Glyco_trans_4-like_N"/>
</dbReference>
<dbReference type="PANTHER" id="PTHR12526">
    <property type="entry name" value="GLYCOSYLTRANSFERASE"/>
    <property type="match status" value="1"/>
</dbReference>
<reference evidence="4" key="1">
    <citation type="submission" date="2012-02" db="EMBL/GenBank/DDBJ databases">
        <title>The complete genome of Echinicola vietnamensis DSM 17526.</title>
        <authorList>
            <person name="Lucas S."/>
            <person name="Copeland A."/>
            <person name="Lapidus A."/>
            <person name="Glavina del Rio T."/>
            <person name="Dalin E."/>
            <person name="Tice H."/>
            <person name="Bruce D."/>
            <person name="Goodwin L."/>
            <person name="Pitluck S."/>
            <person name="Peters L."/>
            <person name="Ovchinnikova G."/>
            <person name="Teshima H."/>
            <person name="Kyrpides N."/>
            <person name="Mavromatis K."/>
            <person name="Ivanova N."/>
            <person name="Brettin T."/>
            <person name="Detter J.C."/>
            <person name="Han C."/>
            <person name="Larimer F."/>
            <person name="Land M."/>
            <person name="Hauser L."/>
            <person name="Markowitz V."/>
            <person name="Cheng J.-F."/>
            <person name="Hugenholtz P."/>
            <person name="Woyke T."/>
            <person name="Wu D."/>
            <person name="Brambilla E."/>
            <person name="Klenk H.-P."/>
            <person name="Eisen J.A."/>
        </authorList>
    </citation>
    <scope>NUCLEOTIDE SEQUENCE [LARGE SCALE GENOMIC DNA]</scope>
    <source>
        <strain evidence="4">DSM 17526 / LMG 23754 / KMM 6221</strain>
    </source>
</reference>
<keyword evidence="4" id="KW-1185">Reference proteome</keyword>
<dbReference type="OrthoDB" id="9811239at2"/>
<dbReference type="InterPro" id="IPR001296">
    <property type="entry name" value="Glyco_trans_1"/>
</dbReference>
<proteinExistence type="predicted"/>
<dbReference type="CDD" id="cd03801">
    <property type="entry name" value="GT4_PimA-like"/>
    <property type="match status" value="1"/>
</dbReference>
<dbReference type="eggNOG" id="COG0438">
    <property type="taxonomic scope" value="Bacteria"/>
</dbReference>
<dbReference type="Proteomes" id="UP000010796">
    <property type="component" value="Chromosome"/>
</dbReference>
<feature type="domain" description="Glycosyl transferase family 1" evidence="1">
    <location>
        <begin position="198"/>
        <end position="348"/>
    </location>
</feature>
<dbReference type="HOGENOM" id="CLU_009583_0_1_10"/>
<protein>
    <submittedName>
        <fullName evidence="3">Glycosyltransferase</fullName>
    </submittedName>
</protein>
<feature type="domain" description="Glycosyltransferase subfamily 4-like N-terminal" evidence="2">
    <location>
        <begin position="31"/>
        <end position="176"/>
    </location>
</feature>
<dbReference type="Gene3D" id="3.40.50.2000">
    <property type="entry name" value="Glycogen Phosphorylase B"/>
    <property type="match status" value="2"/>
</dbReference>